<sequence>MKSIDEILAKSPDNGHVSLLEHSLHTRWAIEVFAKRTDFPFDTEIALKGATLHDLGKAHKYFQNRMNKTVDGSLSNRRTKFIHRHELSSLAFLPAFPRWEWDTLIEMVVAHHKSIIDDPRRRGILDIVPGDRHWIDNHLQDWEEWSQYGILILNRFGYPCSGIDREEARQALLYTVEYCESQTFGWSVWRGLLMAADHFASAFSSSTQKELESIFEVPDLSGYFRTERINPLYPLSLIGVDNKRPHTLVVASTGAGKTDFLLKRCKGRIFYTLPFQASINAMWERLKATIPNKDIRLLHATSKIVVGENMEERMLQPLIGSSIKVLTPHQLSSIIFGTFGFESIILDIKGCDIILDEIHTYSDYSQAMVLEIVKALLRFECRIHIGTATMPSALYKQLLEILGGKKNVYEVKLPDEILDTFDRHQIFKLDNEDNISPILANAFKEKEKVLVIYNTVNKAQAAFKEFRNEFPDIPMMLIHSRFKRSDRVKLEKLLKEEFNGDGKEHRNGKCPCLVVSTQVVEVSLDISFDRMITQCAPLDSLIQRFGRINRKRVAVNHRVYRPIHVIAPEGNVLPYKMELLKRSFDQLPDNGGILQERCLQEKIDNVYRSVDTKEIDIHLAVKDGDFSLINLTSRTEAVLLKALEIESATSILSADRDNYITATWEERINMEIPVNWKTISRYRNKYEQLQDIGANPFVVPMSQAEYEIFGLQLVEHDKFI</sequence>
<dbReference type="RefSeq" id="WP_044191596.1">
    <property type="nucleotide sequence ID" value="NZ_AUAE01000010.1"/>
</dbReference>
<evidence type="ECO:0000256" key="8">
    <source>
        <dbReference type="ARBA" id="ARBA00022840"/>
    </source>
</evidence>
<dbReference type="GO" id="GO:0046872">
    <property type="term" value="F:metal ion binding"/>
    <property type="evidence" value="ECO:0007669"/>
    <property type="project" value="UniProtKB-KW"/>
</dbReference>
<dbReference type="PANTHER" id="PTHR47959:SF16">
    <property type="entry name" value="CRISPR-ASSOCIATED NUCLEASE_HELICASE CAS3-RELATED"/>
    <property type="match status" value="1"/>
</dbReference>
<dbReference type="Proteomes" id="UP000033035">
    <property type="component" value="Unassembled WGS sequence"/>
</dbReference>
<protein>
    <submittedName>
        <fullName evidence="13">CRISPR-associated helicase cas3</fullName>
    </submittedName>
</protein>
<evidence type="ECO:0000256" key="9">
    <source>
        <dbReference type="ARBA" id="ARBA00023118"/>
    </source>
</evidence>
<feature type="domain" description="Helicase ATP-binding" evidence="11">
    <location>
        <begin position="238"/>
        <end position="408"/>
    </location>
</feature>
<evidence type="ECO:0000259" key="11">
    <source>
        <dbReference type="PROSITE" id="PS51192"/>
    </source>
</evidence>
<dbReference type="GO" id="GO:0051607">
    <property type="term" value="P:defense response to virus"/>
    <property type="evidence" value="ECO:0007669"/>
    <property type="project" value="UniProtKB-KW"/>
</dbReference>
<evidence type="ECO:0000256" key="10">
    <source>
        <dbReference type="ARBA" id="ARBA00038437"/>
    </source>
</evidence>
<comment type="similarity">
    <text evidence="1">In the N-terminal section; belongs to the CRISPR-associated nuclease Cas3-HD family.</text>
</comment>
<dbReference type="NCBIfam" id="TIGR01587">
    <property type="entry name" value="cas3_core"/>
    <property type="match status" value="1"/>
</dbReference>
<keyword evidence="4" id="KW-0479">Metal-binding</keyword>
<keyword evidence="14" id="KW-1185">Reference proteome</keyword>
<dbReference type="GO" id="GO:0003724">
    <property type="term" value="F:RNA helicase activity"/>
    <property type="evidence" value="ECO:0007669"/>
    <property type="project" value="TreeGrafter"/>
</dbReference>
<dbReference type="EMBL" id="AQHW01000017">
    <property type="protein sequence ID" value="KKB54043.1"/>
    <property type="molecule type" value="Genomic_DNA"/>
</dbReference>
<dbReference type="InterPro" id="IPR014001">
    <property type="entry name" value="Helicase_ATP-bd"/>
</dbReference>
<dbReference type="GO" id="GO:0016787">
    <property type="term" value="F:hydrolase activity"/>
    <property type="evidence" value="ECO:0007669"/>
    <property type="project" value="UniProtKB-KW"/>
</dbReference>
<comment type="similarity">
    <text evidence="2">In the central section; belongs to the CRISPR-associated helicase Cas3 family.</text>
</comment>
<dbReference type="InterPro" id="IPR050079">
    <property type="entry name" value="DEAD_box_RNA_helicase"/>
</dbReference>
<proteinExistence type="inferred from homology"/>
<dbReference type="SUPFAM" id="SSF52540">
    <property type="entry name" value="P-loop containing nucleoside triphosphate hydrolases"/>
    <property type="match status" value="1"/>
</dbReference>
<evidence type="ECO:0000256" key="6">
    <source>
        <dbReference type="ARBA" id="ARBA00022801"/>
    </source>
</evidence>
<dbReference type="Pfam" id="PF22590">
    <property type="entry name" value="Cas3-like_C_2"/>
    <property type="match status" value="1"/>
</dbReference>
<dbReference type="PROSITE" id="PS51643">
    <property type="entry name" value="HD_CAS3"/>
    <property type="match status" value="1"/>
</dbReference>
<evidence type="ECO:0000259" key="12">
    <source>
        <dbReference type="PROSITE" id="PS51643"/>
    </source>
</evidence>
<dbReference type="InterPro" id="IPR001650">
    <property type="entry name" value="Helicase_C-like"/>
</dbReference>
<keyword evidence="5" id="KW-0547">Nucleotide-binding</keyword>
<organism evidence="13 14">
    <name type="scientific">Parabacteroides gordonii MS-1 = DSM 23371</name>
    <dbReference type="NCBI Taxonomy" id="1203610"/>
    <lineage>
        <taxon>Bacteria</taxon>
        <taxon>Pseudomonadati</taxon>
        <taxon>Bacteroidota</taxon>
        <taxon>Bacteroidia</taxon>
        <taxon>Bacteroidales</taxon>
        <taxon>Tannerellaceae</taxon>
        <taxon>Parabacteroides</taxon>
    </lineage>
</organism>
<evidence type="ECO:0000313" key="14">
    <source>
        <dbReference type="Proteomes" id="UP000033035"/>
    </source>
</evidence>
<evidence type="ECO:0000313" key="13">
    <source>
        <dbReference type="EMBL" id="KKB54043.1"/>
    </source>
</evidence>
<dbReference type="InterPro" id="IPR006474">
    <property type="entry name" value="Helicase_Cas3_CRISPR-ass_core"/>
</dbReference>
<gene>
    <name evidence="13" type="ORF">HMPREF1536_03624</name>
</gene>
<dbReference type="AlphaFoldDB" id="A0A0F5J8K5"/>
<reference evidence="13 14" key="1">
    <citation type="submission" date="2013-04" db="EMBL/GenBank/DDBJ databases">
        <title>The Genome Sequence of Parabacteroides gordonii DSM 23371.</title>
        <authorList>
            <consortium name="The Broad Institute Genomics Platform"/>
            <person name="Earl A."/>
            <person name="Ward D."/>
            <person name="Feldgarden M."/>
            <person name="Gevers D."/>
            <person name="Martens E."/>
            <person name="Sakamoto M."/>
            <person name="Benno Y."/>
            <person name="Suzuki N."/>
            <person name="Matsunaga N."/>
            <person name="Koshihara K."/>
            <person name="Seki M."/>
            <person name="Komiya H."/>
            <person name="Walker B."/>
            <person name="Young S."/>
            <person name="Zeng Q."/>
            <person name="Gargeya S."/>
            <person name="Fitzgerald M."/>
            <person name="Haas B."/>
            <person name="Abouelleil A."/>
            <person name="Allen A.W."/>
            <person name="Alvarado L."/>
            <person name="Arachchi H.M."/>
            <person name="Berlin A.M."/>
            <person name="Chapman S.B."/>
            <person name="Gainer-Dewar J."/>
            <person name="Goldberg J."/>
            <person name="Griggs A."/>
            <person name="Gujja S."/>
            <person name="Hansen M."/>
            <person name="Howarth C."/>
            <person name="Imamovic A."/>
            <person name="Ireland A."/>
            <person name="Larimer J."/>
            <person name="McCowan C."/>
            <person name="Murphy C."/>
            <person name="Pearson M."/>
            <person name="Poon T.W."/>
            <person name="Priest M."/>
            <person name="Roberts A."/>
            <person name="Saif S."/>
            <person name="Shea T."/>
            <person name="Sisk P."/>
            <person name="Sykes S."/>
            <person name="Wortman J."/>
            <person name="Nusbaum C."/>
            <person name="Birren B."/>
        </authorList>
    </citation>
    <scope>NUCLEOTIDE SEQUENCE [LARGE SCALE GENOMIC DNA]</scope>
    <source>
        <strain evidence="13 14">MS-1</strain>
    </source>
</reference>
<evidence type="ECO:0000256" key="3">
    <source>
        <dbReference type="ARBA" id="ARBA00022722"/>
    </source>
</evidence>
<comment type="caution">
    <text evidence="13">The sequence shown here is derived from an EMBL/GenBank/DDBJ whole genome shotgun (WGS) entry which is preliminary data.</text>
</comment>
<dbReference type="PROSITE" id="PS51192">
    <property type="entry name" value="HELICASE_ATP_BIND_1"/>
    <property type="match status" value="1"/>
</dbReference>
<dbReference type="InterPro" id="IPR038257">
    <property type="entry name" value="CRISPR-assoc_Cas3_HD_sf"/>
</dbReference>
<dbReference type="HOGENOM" id="CLU_009347_1_1_10"/>
<dbReference type="Gene3D" id="1.10.3210.30">
    <property type="match status" value="1"/>
</dbReference>
<accession>A0A0F5J8K5</accession>
<dbReference type="InterPro" id="IPR054712">
    <property type="entry name" value="Cas3-like_dom"/>
</dbReference>
<dbReference type="PANTHER" id="PTHR47959">
    <property type="entry name" value="ATP-DEPENDENT RNA HELICASE RHLE-RELATED"/>
    <property type="match status" value="1"/>
</dbReference>
<dbReference type="Gene3D" id="3.40.50.300">
    <property type="entry name" value="P-loop containing nucleotide triphosphate hydrolases"/>
    <property type="match status" value="2"/>
</dbReference>
<keyword evidence="9" id="KW-0051">Antiviral defense</keyword>
<keyword evidence="7" id="KW-0347">Helicase</keyword>
<dbReference type="GO" id="GO:0005829">
    <property type="term" value="C:cytosol"/>
    <property type="evidence" value="ECO:0007669"/>
    <property type="project" value="TreeGrafter"/>
</dbReference>
<dbReference type="SUPFAM" id="SSF109604">
    <property type="entry name" value="HD-domain/PDEase-like"/>
    <property type="match status" value="1"/>
</dbReference>
<name>A0A0F5J8K5_9BACT</name>
<dbReference type="GO" id="GO:0003676">
    <property type="term" value="F:nucleic acid binding"/>
    <property type="evidence" value="ECO:0007669"/>
    <property type="project" value="InterPro"/>
</dbReference>
<dbReference type="CDD" id="cd09641">
    <property type="entry name" value="Cas3''_I"/>
    <property type="match status" value="1"/>
</dbReference>
<dbReference type="GO" id="GO:0004518">
    <property type="term" value="F:nuclease activity"/>
    <property type="evidence" value="ECO:0007669"/>
    <property type="project" value="UniProtKB-KW"/>
</dbReference>
<evidence type="ECO:0000256" key="2">
    <source>
        <dbReference type="ARBA" id="ARBA00009046"/>
    </source>
</evidence>
<keyword evidence="8" id="KW-0067">ATP-binding</keyword>
<dbReference type="STRING" id="1203610.HMPREF1536_03624"/>
<dbReference type="SMART" id="SM00490">
    <property type="entry name" value="HELICc"/>
    <property type="match status" value="1"/>
</dbReference>
<evidence type="ECO:0000256" key="5">
    <source>
        <dbReference type="ARBA" id="ARBA00022741"/>
    </source>
</evidence>
<dbReference type="NCBIfam" id="TIGR01596">
    <property type="entry name" value="cas3_HD"/>
    <property type="match status" value="1"/>
</dbReference>
<dbReference type="InterPro" id="IPR011545">
    <property type="entry name" value="DEAD/DEAH_box_helicase_dom"/>
</dbReference>
<dbReference type="Pfam" id="PF18019">
    <property type="entry name" value="Cas3_HD"/>
    <property type="match status" value="1"/>
</dbReference>
<comment type="similarity">
    <text evidence="10">Belongs to the DEAD box helicase family.</text>
</comment>
<dbReference type="Pfam" id="PF00270">
    <property type="entry name" value="DEAD"/>
    <property type="match status" value="1"/>
</dbReference>
<keyword evidence="6" id="KW-0378">Hydrolase</keyword>
<keyword evidence="3" id="KW-0540">Nuclease</keyword>
<dbReference type="InterPro" id="IPR006483">
    <property type="entry name" value="CRISPR-assoc_Cas3_HD"/>
</dbReference>
<feature type="domain" description="HD Cas3-type" evidence="12">
    <location>
        <begin position="12"/>
        <end position="199"/>
    </location>
</feature>
<evidence type="ECO:0000256" key="4">
    <source>
        <dbReference type="ARBA" id="ARBA00022723"/>
    </source>
</evidence>
<dbReference type="PATRIC" id="fig|1203610.3.peg.3694"/>
<evidence type="ECO:0000256" key="7">
    <source>
        <dbReference type="ARBA" id="ARBA00022806"/>
    </source>
</evidence>
<evidence type="ECO:0000256" key="1">
    <source>
        <dbReference type="ARBA" id="ARBA00006847"/>
    </source>
</evidence>
<dbReference type="GO" id="GO:0005524">
    <property type="term" value="F:ATP binding"/>
    <property type="evidence" value="ECO:0007669"/>
    <property type="project" value="UniProtKB-KW"/>
</dbReference>
<dbReference type="InterPro" id="IPR027417">
    <property type="entry name" value="P-loop_NTPase"/>
</dbReference>